<organism evidence="4 5">
    <name type="scientific">Prorocentrum cordatum</name>
    <dbReference type="NCBI Taxonomy" id="2364126"/>
    <lineage>
        <taxon>Eukaryota</taxon>
        <taxon>Sar</taxon>
        <taxon>Alveolata</taxon>
        <taxon>Dinophyceae</taxon>
        <taxon>Prorocentrales</taxon>
        <taxon>Prorocentraceae</taxon>
        <taxon>Prorocentrum</taxon>
    </lineage>
</organism>
<feature type="chain" id="PRO_5046418584" description="Glycosyl transferase family 25 domain-containing protein" evidence="2">
    <location>
        <begin position="24"/>
        <end position="314"/>
    </location>
</feature>
<protein>
    <recommendedName>
        <fullName evidence="3">Glycosyl transferase family 25 domain-containing protein</fullName>
    </recommendedName>
</protein>
<feature type="domain" description="Glycosyl transferase family 25" evidence="3">
    <location>
        <begin position="54"/>
        <end position="242"/>
    </location>
</feature>
<dbReference type="EMBL" id="CAUYUJ010002644">
    <property type="protein sequence ID" value="CAK0801706.1"/>
    <property type="molecule type" value="Genomic_DNA"/>
</dbReference>
<keyword evidence="5" id="KW-1185">Reference proteome</keyword>
<evidence type="ECO:0000259" key="3">
    <source>
        <dbReference type="Pfam" id="PF01755"/>
    </source>
</evidence>
<evidence type="ECO:0000313" key="4">
    <source>
        <dbReference type="EMBL" id="CAK0801706.1"/>
    </source>
</evidence>
<dbReference type="CDD" id="cd06532">
    <property type="entry name" value="Glyco_transf_25"/>
    <property type="match status" value="1"/>
</dbReference>
<feature type="region of interest" description="Disordered" evidence="1">
    <location>
        <begin position="282"/>
        <end position="314"/>
    </location>
</feature>
<dbReference type="Proteomes" id="UP001189429">
    <property type="component" value="Unassembled WGS sequence"/>
</dbReference>
<dbReference type="Pfam" id="PF01755">
    <property type="entry name" value="Glyco_transf_25"/>
    <property type="match status" value="1"/>
</dbReference>
<dbReference type="InterPro" id="IPR002654">
    <property type="entry name" value="Glyco_trans_25"/>
</dbReference>
<reference evidence="4" key="1">
    <citation type="submission" date="2023-10" db="EMBL/GenBank/DDBJ databases">
        <authorList>
            <person name="Chen Y."/>
            <person name="Shah S."/>
            <person name="Dougan E. K."/>
            <person name="Thang M."/>
            <person name="Chan C."/>
        </authorList>
    </citation>
    <scope>NUCLEOTIDE SEQUENCE [LARGE SCALE GENOMIC DNA]</scope>
</reference>
<proteinExistence type="predicted"/>
<evidence type="ECO:0000256" key="2">
    <source>
        <dbReference type="SAM" id="SignalP"/>
    </source>
</evidence>
<sequence length="314" mass="35162">MAPRAALFWLPLVGLLPWQPCGGLVLHPPHKHKKVKTDAAHQPSGKPLRQPISKIFYVNMPQSTERREAMEKALSSNSDGVPYERFEAVTGVQALTESPYIDIIKTQNTSAAFLTPNMTVRFAGSMGCYMSHRFLLEKISKLPGDEDAIYLVVEDDIDVKKGWKKRLASLWPKIPAGWDLLKLGYVGTEWPCDEIAKGVYIAKLAGGASRSFGCYRHYLGTQTYAVTKRSAARILQILYNTDVRDIDTILCTGHQCARRIPGKKTPNVYTLFDMKPHFWTSRPTRRRTAPSAMSTGWAPARSATTRWPAGTARR</sequence>
<accession>A0ABN9Q7F5</accession>
<feature type="signal peptide" evidence="2">
    <location>
        <begin position="1"/>
        <end position="23"/>
    </location>
</feature>
<evidence type="ECO:0000313" key="5">
    <source>
        <dbReference type="Proteomes" id="UP001189429"/>
    </source>
</evidence>
<comment type="caution">
    <text evidence="4">The sequence shown here is derived from an EMBL/GenBank/DDBJ whole genome shotgun (WGS) entry which is preliminary data.</text>
</comment>
<keyword evidence="2" id="KW-0732">Signal</keyword>
<gene>
    <name evidence="4" type="ORF">PCOR1329_LOCUS9488</name>
</gene>
<name>A0ABN9Q7F5_9DINO</name>
<evidence type="ECO:0000256" key="1">
    <source>
        <dbReference type="SAM" id="MobiDB-lite"/>
    </source>
</evidence>